<evidence type="ECO:0000313" key="5">
    <source>
        <dbReference type="Proteomes" id="UP000605970"/>
    </source>
</evidence>
<accession>A0A8S9ZLX4</accession>
<evidence type="ECO:0000256" key="1">
    <source>
        <dbReference type="ARBA" id="ARBA00007381"/>
    </source>
</evidence>
<dbReference type="PANTHER" id="PTHR19375">
    <property type="entry name" value="HEAT SHOCK PROTEIN 70KDA"/>
    <property type="match status" value="1"/>
</dbReference>
<keyword evidence="5" id="KW-1185">Reference proteome</keyword>
<dbReference type="GO" id="GO:0140662">
    <property type="term" value="F:ATP-dependent protein folding chaperone"/>
    <property type="evidence" value="ECO:0007669"/>
    <property type="project" value="InterPro"/>
</dbReference>
<name>A0A8S9ZLX4_9BILA</name>
<dbReference type="Pfam" id="PF00012">
    <property type="entry name" value="HSP70"/>
    <property type="match status" value="1"/>
</dbReference>
<dbReference type="InterPro" id="IPR018181">
    <property type="entry name" value="Heat_shock_70_CS"/>
</dbReference>
<dbReference type="PROSITE" id="PS00329">
    <property type="entry name" value="HSP70_2"/>
    <property type="match status" value="1"/>
</dbReference>
<dbReference type="GO" id="GO:0005524">
    <property type="term" value="F:ATP binding"/>
    <property type="evidence" value="ECO:0007669"/>
    <property type="project" value="UniProtKB-KW"/>
</dbReference>
<keyword evidence="2" id="KW-0547">Nucleotide-binding</keyword>
<keyword evidence="3" id="KW-0067">ATP-binding</keyword>
<dbReference type="InterPro" id="IPR013126">
    <property type="entry name" value="Hsp_70_fam"/>
</dbReference>
<proteinExistence type="inferred from homology"/>
<dbReference type="SUPFAM" id="SSF53067">
    <property type="entry name" value="Actin-like ATPase domain"/>
    <property type="match status" value="2"/>
</dbReference>
<sequence>MTIQKFALYLLTKMKRTAEAHYGDSVTDAVIAVPANFNAGQRRAIIDACSIAGINLLLWLMAYQIKMNVDRNILIFDLGGGTFDVSVVSIVKGTSFYVKSTAGDTHLGGEDFTDLLKLIQKYGYDISNDPYAVRRLN</sequence>
<dbReference type="FunFam" id="3.30.420.40:FF:000028">
    <property type="entry name" value="heat shock 70 kDa protein-like"/>
    <property type="match status" value="1"/>
</dbReference>
<organism evidence="4 5">
    <name type="scientific">Meloidogyne graminicola</name>
    <dbReference type="NCBI Taxonomy" id="189291"/>
    <lineage>
        <taxon>Eukaryota</taxon>
        <taxon>Metazoa</taxon>
        <taxon>Ecdysozoa</taxon>
        <taxon>Nematoda</taxon>
        <taxon>Chromadorea</taxon>
        <taxon>Rhabditida</taxon>
        <taxon>Tylenchina</taxon>
        <taxon>Tylenchomorpha</taxon>
        <taxon>Tylenchoidea</taxon>
        <taxon>Meloidogynidae</taxon>
        <taxon>Meloidogyninae</taxon>
        <taxon>Meloidogyne</taxon>
    </lineage>
</organism>
<dbReference type="Proteomes" id="UP000605970">
    <property type="component" value="Unassembled WGS sequence"/>
</dbReference>
<dbReference type="EMBL" id="JABEBT010000061">
    <property type="protein sequence ID" value="KAF7634283.1"/>
    <property type="molecule type" value="Genomic_DNA"/>
</dbReference>
<gene>
    <name evidence="4" type="ORF">Mgra_00006363</name>
</gene>
<comment type="caution">
    <text evidence="4">The sequence shown here is derived from an EMBL/GenBank/DDBJ whole genome shotgun (WGS) entry which is preliminary data.</text>
</comment>
<dbReference type="GO" id="GO:0006950">
    <property type="term" value="P:response to stress"/>
    <property type="evidence" value="ECO:0007669"/>
    <property type="project" value="UniProtKB-ARBA"/>
</dbReference>
<protein>
    <recommendedName>
        <fullName evidence="6">Heat shock protein 70</fullName>
    </recommendedName>
</protein>
<dbReference type="Gene3D" id="3.30.420.40">
    <property type="match status" value="2"/>
</dbReference>
<evidence type="ECO:0000256" key="3">
    <source>
        <dbReference type="ARBA" id="ARBA00022840"/>
    </source>
</evidence>
<dbReference type="OrthoDB" id="5858940at2759"/>
<reference evidence="4" key="1">
    <citation type="journal article" date="2020" name="Ecol. Evol.">
        <title>Genome structure and content of the rice root-knot nematode (Meloidogyne graminicola).</title>
        <authorList>
            <person name="Phan N.T."/>
            <person name="Danchin E.G.J."/>
            <person name="Klopp C."/>
            <person name="Perfus-Barbeoch L."/>
            <person name="Kozlowski D.K."/>
            <person name="Koutsovoulos G.D."/>
            <person name="Lopez-Roques C."/>
            <person name="Bouchez O."/>
            <person name="Zahm M."/>
            <person name="Besnard G."/>
            <person name="Bellafiore S."/>
        </authorList>
    </citation>
    <scope>NUCLEOTIDE SEQUENCE</scope>
    <source>
        <strain evidence="4">VN-18</strain>
    </source>
</reference>
<evidence type="ECO:0000256" key="2">
    <source>
        <dbReference type="ARBA" id="ARBA00022741"/>
    </source>
</evidence>
<dbReference type="AlphaFoldDB" id="A0A8S9ZLX4"/>
<comment type="similarity">
    <text evidence="1">Belongs to the heat shock protein 70 family.</text>
</comment>
<dbReference type="InterPro" id="IPR043129">
    <property type="entry name" value="ATPase_NBD"/>
</dbReference>
<evidence type="ECO:0008006" key="6">
    <source>
        <dbReference type="Google" id="ProtNLM"/>
    </source>
</evidence>
<evidence type="ECO:0000313" key="4">
    <source>
        <dbReference type="EMBL" id="KAF7634283.1"/>
    </source>
</evidence>